<evidence type="ECO:0008006" key="3">
    <source>
        <dbReference type="Google" id="ProtNLM"/>
    </source>
</evidence>
<gene>
    <name evidence="1" type="ORF">ACFFVF_15005</name>
</gene>
<evidence type="ECO:0000313" key="2">
    <source>
        <dbReference type="Proteomes" id="UP001589607"/>
    </source>
</evidence>
<name>A0ABV5GSK0_9FLAO</name>
<dbReference type="Proteomes" id="UP001589607">
    <property type="component" value="Unassembled WGS sequence"/>
</dbReference>
<dbReference type="PROSITE" id="PS51257">
    <property type="entry name" value="PROKAR_LIPOPROTEIN"/>
    <property type="match status" value="1"/>
</dbReference>
<keyword evidence="2" id="KW-1185">Reference proteome</keyword>
<dbReference type="EMBL" id="JBHMEY010000066">
    <property type="protein sequence ID" value="MFB9097825.1"/>
    <property type="molecule type" value="Genomic_DNA"/>
</dbReference>
<protein>
    <recommendedName>
        <fullName evidence="3">DUF3313 domain-containing protein</fullName>
    </recommendedName>
</protein>
<proteinExistence type="predicted"/>
<evidence type="ECO:0000313" key="1">
    <source>
        <dbReference type="EMBL" id="MFB9097825.1"/>
    </source>
</evidence>
<reference evidence="1 2" key="1">
    <citation type="submission" date="2024-09" db="EMBL/GenBank/DDBJ databases">
        <authorList>
            <person name="Sun Q."/>
            <person name="Mori K."/>
        </authorList>
    </citation>
    <scope>NUCLEOTIDE SEQUENCE [LARGE SCALE GENOMIC DNA]</scope>
    <source>
        <strain evidence="1 2">CECT 7955</strain>
    </source>
</reference>
<sequence length="197" mass="22069">MKKCFVLFVVSVFVVSCSIPKYVFDNKGQSTGVDFTTGKWLLNNVDAPSNVENQLTALVLKDFKGFLNDRVIPINEAKGLLLPRKINVNPDKKTLEDLKKGTNFNFFINIKASKTKEDFGSVDLTPSRFNDGGMNQSEVLLEVYDLNIAEIIYSQRVIGSTELSQDNQDVHISKSSQSLLIGAYKKLIKDIEKKSIK</sequence>
<organism evidence="1 2">
    <name type="scientific">Flavobacterium jumunjinense</name>
    <dbReference type="NCBI Taxonomy" id="998845"/>
    <lineage>
        <taxon>Bacteria</taxon>
        <taxon>Pseudomonadati</taxon>
        <taxon>Bacteroidota</taxon>
        <taxon>Flavobacteriia</taxon>
        <taxon>Flavobacteriales</taxon>
        <taxon>Flavobacteriaceae</taxon>
        <taxon>Flavobacterium</taxon>
    </lineage>
</organism>
<accession>A0ABV5GSK0</accession>
<dbReference type="RefSeq" id="WP_236458028.1">
    <property type="nucleotide sequence ID" value="NZ_CBCSGE010000008.1"/>
</dbReference>
<comment type="caution">
    <text evidence="1">The sequence shown here is derived from an EMBL/GenBank/DDBJ whole genome shotgun (WGS) entry which is preliminary data.</text>
</comment>